<name>X0XRI1_9ZZZZ</name>
<feature type="non-terminal residue" evidence="1">
    <location>
        <position position="240"/>
    </location>
</feature>
<accession>X0XRI1</accession>
<dbReference type="AlphaFoldDB" id="X0XRI1"/>
<sequence length="240" mass="25880">MTWYPGTLMCCVAVIMVVCCLVFSARAEELRPDIYVPYEDLAYLIEPTDKAVLMDREEFEALLAAAKANVRDSATIELGQVLRGQYAAEVEGDKLTLTGELEVVSLGKGPVAVPLGFAQIGLTRVLLDGRPAPLGYDEQGKLTLIITNKGVHRLEVTGTTKLKELSSGGMQFGIFLPTAVAGNMTLSVPGDLEIHATVPLSKLSYDRPSDRTNAELTLGGQGKVTVAFLGNVRRQDDRVL</sequence>
<reference evidence="1" key="1">
    <citation type="journal article" date="2014" name="Front. Microbiol.">
        <title>High frequency of phylogenetically diverse reductive dehalogenase-homologous genes in deep subseafloor sedimentary metagenomes.</title>
        <authorList>
            <person name="Kawai M."/>
            <person name="Futagami T."/>
            <person name="Toyoda A."/>
            <person name="Takaki Y."/>
            <person name="Nishi S."/>
            <person name="Hori S."/>
            <person name="Arai W."/>
            <person name="Tsubouchi T."/>
            <person name="Morono Y."/>
            <person name="Uchiyama I."/>
            <person name="Ito T."/>
            <person name="Fujiyama A."/>
            <person name="Inagaki F."/>
            <person name="Takami H."/>
        </authorList>
    </citation>
    <scope>NUCLEOTIDE SEQUENCE</scope>
    <source>
        <strain evidence="1">Expedition CK06-06</strain>
    </source>
</reference>
<comment type="caution">
    <text evidence="1">The sequence shown here is derived from an EMBL/GenBank/DDBJ whole genome shotgun (WGS) entry which is preliminary data.</text>
</comment>
<organism evidence="1">
    <name type="scientific">marine sediment metagenome</name>
    <dbReference type="NCBI Taxonomy" id="412755"/>
    <lineage>
        <taxon>unclassified sequences</taxon>
        <taxon>metagenomes</taxon>
        <taxon>ecological metagenomes</taxon>
    </lineage>
</organism>
<protein>
    <submittedName>
        <fullName evidence="1">Uncharacterized protein</fullName>
    </submittedName>
</protein>
<proteinExistence type="predicted"/>
<evidence type="ECO:0000313" key="1">
    <source>
        <dbReference type="EMBL" id="GAG27456.1"/>
    </source>
</evidence>
<gene>
    <name evidence="1" type="ORF">S01H1_50204</name>
</gene>
<dbReference type="EMBL" id="BARS01032341">
    <property type="protein sequence ID" value="GAG27456.1"/>
    <property type="molecule type" value="Genomic_DNA"/>
</dbReference>